<dbReference type="OrthoDB" id="3209493at2"/>
<protein>
    <recommendedName>
        <fullName evidence="10">Cytochrome P450</fullName>
    </recommendedName>
</protein>
<dbReference type="Pfam" id="PF00067">
    <property type="entry name" value="p450"/>
    <property type="match status" value="1"/>
</dbReference>
<comment type="similarity">
    <text evidence="1 7">Belongs to the cytochrome P450 family.</text>
</comment>
<dbReference type="PROSITE" id="PS00086">
    <property type="entry name" value="CYTOCHROME_P450"/>
    <property type="match status" value="1"/>
</dbReference>
<dbReference type="SUPFAM" id="SSF48264">
    <property type="entry name" value="Cytochrome P450"/>
    <property type="match status" value="1"/>
</dbReference>
<dbReference type="GO" id="GO:0005506">
    <property type="term" value="F:iron ion binding"/>
    <property type="evidence" value="ECO:0007669"/>
    <property type="project" value="InterPro"/>
</dbReference>
<keyword evidence="3 7" id="KW-0479">Metal-binding</keyword>
<sequence>MTTFDTRPTVDFDHHSPEYAQNSAAINAELRAKCPVAHTDAHGGFWVISRYDDVVAAAKNDEVFASGYTVNGVSPLGVTIPPSPVPMCPIEMDPPEYLPYRKLLNPFFSPGESKKWEPRIAHWVDVCLDQVIEKGSFDLVDDLANPVPSLFTCEFLGLPIEKWNDFASVQHEIIYTPPEEQEDILRRYMELCGEVFQLITERRQNPTGEGLIDFLVTAEIDGEPIPDDKVFSMVNLVIAGGFDTTTAVTVSSLVYLAEHPEDRQRLIDNPDLLPRAIEEFLRAFTPQQALARTVTKPVTVAGVELQPGERVLLSWASANQDETAFERPEEIILDRFPNRHTTFGIGIHRCLGSHVARIELETMIRRVLDRMPDYHVDLAAARRYPSIGIINGWINAPATFTPGQRLRDEKLPGA</sequence>
<organism evidence="8 9">
    <name type="scientific">Mycolicibacterium thermoresistibile</name>
    <name type="common">Mycobacterium thermoresistibile</name>
    <dbReference type="NCBI Taxonomy" id="1797"/>
    <lineage>
        <taxon>Bacteria</taxon>
        <taxon>Bacillati</taxon>
        <taxon>Actinomycetota</taxon>
        <taxon>Actinomycetes</taxon>
        <taxon>Mycobacteriales</taxon>
        <taxon>Mycobacteriaceae</taxon>
        <taxon>Mycolicibacterium</taxon>
    </lineage>
</organism>
<accession>A0A100XJA8</accession>
<dbReference type="InterPro" id="IPR002397">
    <property type="entry name" value="Cyt_P450_B"/>
</dbReference>
<dbReference type="Proteomes" id="UP000069654">
    <property type="component" value="Unassembled WGS sequence"/>
</dbReference>
<dbReference type="AlphaFoldDB" id="A0A100XJA8"/>
<dbReference type="InterPro" id="IPR036396">
    <property type="entry name" value="Cyt_P450_sf"/>
</dbReference>
<keyword evidence="2 7" id="KW-0349">Heme</keyword>
<keyword evidence="6 7" id="KW-0503">Monooxygenase</keyword>
<dbReference type="InterPro" id="IPR017972">
    <property type="entry name" value="Cyt_P450_CS"/>
</dbReference>
<comment type="caution">
    <text evidence="8">The sequence shown here is derived from an EMBL/GenBank/DDBJ whole genome shotgun (WGS) entry which is preliminary data.</text>
</comment>
<evidence type="ECO:0000256" key="6">
    <source>
        <dbReference type="ARBA" id="ARBA00023033"/>
    </source>
</evidence>
<reference evidence="9" key="2">
    <citation type="submission" date="2016-02" db="EMBL/GenBank/DDBJ databases">
        <title>Draft genome sequence of five rapidly growing Mycobacterium species.</title>
        <authorList>
            <person name="Katahira K."/>
            <person name="Gotou Y."/>
            <person name="Iida K."/>
            <person name="Ogura Y."/>
            <person name="Hayashi T."/>
        </authorList>
    </citation>
    <scope>NUCLEOTIDE SEQUENCE [LARGE SCALE GENOMIC DNA]</scope>
    <source>
        <strain evidence="9">JCM6362</strain>
    </source>
</reference>
<keyword evidence="5 7" id="KW-0408">Iron</keyword>
<evidence type="ECO:0000313" key="9">
    <source>
        <dbReference type="Proteomes" id="UP000069654"/>
    </source>
</evidence>
<dbReference type="Gene3D" id="1.10.630.10">
    <property type="entry name" value="Cytochrome P450"/>
    <property type="match status" value="1"/>
</dbReference>
<dbReference type="GO" id="GO:0020037">
    <property type="term" value="F:heme binding"/>
    <property type="evidence" value="ECO:0007669"/>
    <property type="project" value="InterPro"/>
</dbReference>
<dbReference type="PANTHER" id="PTHR46696:SF6">
    <property type="entry name" value="P450, PUTATIVE (EUROFUNG)-RELATED"/>
    <property type="match status" value="1"/>
</dbReference>
<dbReference type="OMA" id="FAHKYEP"/>
<evidence type="ECO:0000256" key="3">
    <source>
        <dbReference type="ARBA" id="ARBA00022723"/>
    </source>
</evidence>
<dbReference type="GO" id="GO:0016705">
    <property type="term" value="F:oxidoreductase activity, acting on paired donors, with incorporation or reduction of molecular oxygen"/>
    <property type="evidence" value="ECO:0007669"/>
    <property type="project" value="InterPro"/>
</dbReference>
<evidence type="ECO:0008006" key="10">
    <source>
        <dbReference type="Google" id="ProtNLM"/>
    </source>
</evidence>
<dbReference type="InterPro" id="IPR001128">
    <property type="entry name" value="Cyt_P450"/>
</dbReference>
<dbReference type="PRINTS" id="PR00359">
    <property type="entry name" value="BP450"/>
</dbReference>
<evidence type="ECO:0000313" key="8">
    <source>
        <dbReference type="EMBL" id="GAT17677.1"/>
    </source>
</evidence>
<keyword evidence="4 7" id="KW-0560">Oxidoreductase</keyword>
<dbReference type="GO" id="GO:0004497">
    <property type="term" value="F:monooxygenase activity"/>
    <property type="evidence" value="ECO:0007669"/>
    <property type="project" value="UniProtKB-KW"/>
</dbReference>
<dbReference type="EMBL" id="BCTB01000063">
    <property type="protein sequence ID" value="GAT17677.1"/>
    <property type="molecule type" value="Genomic_DNA"/>
</dbReference>
<reference evidence="8 9" key="1">
    <citation type="journal article" date="2016" name="Genome Announc.">
        <title>Draft Genome Sequences of Five Rapidly Growing Mycobacterium Species, M. thermoresistibile, M. fortuitum subsp. acetamidolyticum, M. canariasense, M. brisbanense, and M. novocastrense.</title>
        <authorList>
            <person name="Katahira K."/>
            <person name="Ogura Y."/>
            <person name="Gotoh Y."/>
            <person name="Hayashi T."/>
        </authorList>
    </citation>
    <scope>NUCLEOTIDE SEQUENCE [LARGE SCALE GENOMIC DNA]</scope>
    <source>
        <strain evidence="8 9">JCM6362</strain>
    </source>
</reference>
<dbReference type="STRING" id="1797.RMCT_4646"/>
<evidence type="ECO:0000256" key="5">
    <source>
        <dbReference type="ARBA" id="ARBA00023004"/>
    </source>
</evidence>
<name>A0A100XJA8_MYCTH</name>
<dbReference type="RefSeq" id="WP_003923694.1">
    <property type="nucleotide sequence ID" value="NZ_BCTB01000063.1"/>
</dbReference>
<dbReference type="PANTHER" id="PTHR46696">
    <property type="entry name" value="P450, PUTATIVE (EUROFUNG)-RELATED"/>
    <property type="match status" value="1"/>
</dbReference>
<evidence type="ECO:0000256" key="2">
    <source>
        <dbReference type="ARBA" id="ARBA00022617"/>
    </source>
</evidence>
<evidence type="ECO:0000256" key="4">
    <source>
        <dbReference type="ARBA" id="ARBA00023002"/>
    </source>
</evidence>
<proteinExistence type="inferred from homology"/>
<evidence type="ECO:0000256" key="1">
    <source>
        <dbReference type="ARBA" id="ARBA00010617"/>
    </source>
</evidence>
<evidence type="ECO:0000256" key="7">
    <source>
        <dbReference type="RuleBase" id="RU000461"/>
    </source>
</evidence>
<gene>
    <name evidence="8" type="ORF">RMCT_4646</name>
</gene>